<dbReference type="EMBL" id="PDVP01000013">
    <property type="protein sequence ID" value="PHP65684.1"/>
    <property type="molecule type" value="Genomic_DNA"/>
</dbReference>
<dbReference type="InterPro" id="IPR000182">
    <property type="entry name" value="GNAT_dom"/>
</dbReference>
<gene>
    <name evidence="4" type="ORF">CSC94_17705</name>
</gene>
<comment type="caution">
    <text evidence="4">The sequence shown here is derived from an EMBL/GenBank/DDBJ whole genome shotgun (WGS) entry which is preliminary data.</text>
</comment>
<organism evidence="4 5">
    <name type="scientific">Zhengella mangrovi</name>
    <dbReference type="NCBI Taxonomy" id="1982044"/>
    <lineage>
        <taxon>Bacteria</taxon>
        <taxon>Pseudomonadati</taxon>
        <taxon>Pseudomonadota</taxon>
        <taxon>Alphaproteobacteria</taxon>
        <taxon>Hyphomicrobiales</taxon>
        <taxon>Notoacmeibacteraceae</taxon>
        <taxon>Zhengella</taxon>
    </lineage>
</organism>
<dbReference type="InterPro" id="IPR016181">
    <property type="entry name" value="Acyl_CoA_acyltransferase"/>
</dbReference>
<dbReference type="RefSeq" id="WP_099307711.1">
    <property type="nucleotide sequence ID" value="NZ_PDVP01000013.1"/>
</dbReference>
<name>A0A2G1QJP8_9HYPH</name>
<dbReference type="OrthoDB" id="9805924at2"/>
<feature type="domain" description="N-acetyltransferase" evidence="3">
    <location>
        <begin position="5"/>
        <end position="163"/>
    </location>
</feature>
<dbReference type="PROSITE" id="PS51186">
    <property type="entry name" value="GNAT"/>
    <property type="match status" value="1"/>
</dbReference>
<keyword evidence="5" id="KW-1185">Reference proteome</keyword>
<evidence type="ECO:0000313" key="4">
    <source>
        <dbReference type="EMBL" id="PHP65684.1"/>
    </source>
</evidence>
<evidence type="ECO:0000256" key="2">
    <source>
        <dbReference type="ARBA" id="ARBA00023315"/>
    </source>
</evidence>
<dbReference type="AlphaFoldDB" id="A0A2G1QJP8"/>
<evidence type="ECO:0000256" key="1">
    <source>
        <dbReference type="ARBA" id="ARBA00022679"/>
    </source>
</evidence>
<evidence type="ECO:0000259" key="3">
    <source>
        <dbReference type="PROSITE" id="PS51186"/>
    </source>
</evidence>
<dbReference type="Gene3D" id="3.40.630.30">
    <property type="match status" value="1"/>
</dbReference>
<keyword evidence="1 4" id="KW-0808">Transferase</keyword>
<accession>A0A2G1QJP8</accession>
<dbReference type="PANTHER" id="PTHR10545">
    <property type="entry name" value="DIAMINE N-ACETYLTRANSFERASE"/>
    <property type="match status" value="1"/>
</dbReference>
<evidence type="ECO:0000313" key="5">
    <source>
        <dbReference type="Proteomes" id="UP000221168"/>
    </source>
</evidence>
<dbReference type="InterPro" id="IPR051016">
    <property type="entry name" value="Diverse_Substrate_AcTransf"/>
</dbReference>
<dbReference type="PANTHER" id="PTHR10545:SF29">
    <property type="entry name" value="GH14572P-RELATED"/>
    <property type="match status" value="1"/>
</dbReference>
<dbReference type="GO" id="GO:0008080">
    <property type="term" value="F:N-acetyltransferase activity"/>
    <property type="evidence" value="ECO:0007669"/>
    <property type="project" value="TreeGrafter"/>
</dbReference>
<proteinExistence type="predicted"/>
<dbReference type="SUPFAM" id="SSF55729">
    <property type="entry name" value="Acyl-CoA N-acyltransferases (Nat)"/>
    <property type="match status" value="1"/>
</dbReference>
<dbReference type="Pfam" id="PF00583">
    <property type="entry name" value="Acetyltransf_1"/>
    <property type="match status" value="1"/>
</dbReference>
<reference evidence="4 5" key="1">
    <citation type="submission" date="2017-10" db="EMBL/GenBank/DDBJ databases">
        <title>Sedimentibacterium mangrovi gen. nov., sp. nov., a novel member of family Phyllobacteriacea isolated from mangrove sediment.</title>
        <authorList>
            <person name="Liao H."/>
            <person name="Tian Y."/>
        </authorList>
    </citation>
    <scope>NUCLEOTIDE SEQUENCE [LARGE SCALE GENOMIC DNA]</scope>
    <source>
        <strain evidence="4 5">X9-2-2</strain>
    </source>
</reference>
<dbReference type="Proteomes" id="UP000221168">
    <property type="component" value="Unassembled WGS sequence"/>
</dbReference>
<dbReference type="CDD" id="cd04301">
    <property type="entry name" value="NAT_SF"/>
    <property type="match status" value="1"/>
</dbReference>
<keyword evidence="2" id="KW-0012">Acyltransferase</keyword>
<sequence>MTATVTLRPAAPGDAPAIAGMLAELAGELGEAGRFATTPETVRRDGFGPEAAFACILATRDAEPLGLVLFLRYYSTHRAASGVYVQDLWVAPAARSRGLGERLLQAAARQGAVAWGAAFLQLTVHDHNAAAMRFYERLGFGAHGDRPMSVTGGAFRALAGSTA</sequence>
<protein>
    <submittedName>
        <fullName evidence="4">GNAT family N-acetyltransferase</fullName>
    </submittedName>
</protein>